<feature type="compositionally biased region" description="Basic and acidic residues" evidence="1">
    <location>
        <begin position="10"/>
        <end position="22"/>
    </location>
</feature>
<dbReference type="Proteomes" id="UP000250043">
    <property type="component" value="Unassembled WGS sequence"/>
</dbReference>
<accession>A0A8E2AUU2</accession>
<gene>
    <name evidence="2" type="ORF">OBBRIDRAFT_796549</name>
</gene>
<keyword evidence="3" id="KW-1185">Reference proteome</keyword>
<reference evidence="2 3" key="1">
    <citation type="submission" date="2016-07" db="EMBL/GenBank/DDBJ databases">
        <title>Draft genome of the white-rot fungus Obba rivulosa 3A-2.</title>
        <authorList>
            <consortium name="DOE Joint Genome Institute"/>
            <person name="Miettinen O."/>
            <person name="Riley R."/>
            <person name="Acob R."/>
            <person name="Barry K."/>
            <person name="Cullen D."/>
            <person name="De Vries R."/>
            <person name="Hainaut M."/>
            <person name="Hatakka A."/>
            <person name="Henrissat B."/>
            <person name="Hilden K."/>
            <person name="Kuo R."/>
            <person name="Labutti K."/>
            <person name="Lipzen A."/>
            <person name="Makela M.R."/>
            <person name="Sandor L."/>
            <person name="Spatafora J.W."/>
            <person name="Grigoriev I.V."/>
            <person name="Hibbett D.S."/>
        </authorList>
    </citation>
    <scope>NUCLEOTIDE SEQUENCE [LARGE SCALE GENOMIC DNA]</scope>
    <source>
        <strain evidence="2 3">3A-2</strain>
    </source>
</reference>
<evidence type="ECO:0000313" key="3">
    <source>
        <dbReference type="Proteomes" id="UP000250043"/>
    </source>
</evidence>
<proteinExistence type="predicted"/>
<evidence type="ECO:0000256" key="1">
    <source>
        <dbReference type="SAM" id="MobiDB-lite"/>
    </source>
</evidence>
<sequence>MSGATAGGTDNHESMSRGHEDEGVASMGGGTGREHCVSMMVAGIEQVWRRR</sequence>
<dbReference type="EMBL" id="KV722499">
    <property type="protein sequence ID" value="OCH87097.1"/>
    <property type="molecule type" value="Genomic_DNA"/>
</dbReference>
<name>A0A8E2AUU2_9APHY</name>
<evidence type="ECO:0000313" key="2">
    <source>
        <dbReference type="EMBL" id="OCH87097.1"/>
    </source>
</evidence>
<feature type="region of interest" description="Disordered" evidence="1">
    <location>
        <begin position="1"/>
        <end position="37"/>
    </location>
</feature>
<dbReference type="AlphaFoldDB" id="A0A8E2AUU2"/>
<organism evidence="2 3">
    <name type="scientific">Obba rivulosa</name>
    <dbReference type="NCBI Taxonomy" id="1052685"/>
    <lineage>
        <taxon>Eukaryota</taxon>
        <taxon>Fungi</taxon>
        <taxon>Dikarya</taxon>
        <taxon>Basidiomycota</taxon>
        <taxon>Agaricomycotina</taxon>
        <taxon>Agaricomycetes</taxon>
        <taxon>Polyporales</taxon>
        <taxon>Gelatoporiaceae</taxon>
        <taxon>Obba</taxon>
    </lineage>
</organism>
<protein>
    <submittedName>
        <fullName evidence="2">Uncharacterized protein</fullName>
    </submittedName>
</protein>